<comment type="caution">
    <text evidence="2">Lacks conserved residue(s) required for the propagation of feature annotation.</text>
</comment>
<reference evidence="5 6" key="1">
    <citation type="journal article" date="2012" name="J. Bacteriol.">
        <title>Comparative Genomic Analyses of 17 Clinical Isolates of Gardnerella vaginalis Provide Evidence of Multiple Genetically Isolated Clades Consistent with Subspeciation into Genovars.</title>
        <authorList>
            <person name="Ahmed A."/>
            <person name="Earl J."/>
            <person name="Retchless A."/>
            <person name="Hillier S."/>
            <person name="Rabe L."/>
            <person name="Cherpes T."/>
            <person name="Powell E."/>
            <person name="Janto B."/>
            <person name="Eutsey R."/>
            <person name="Hiller N.L."/>
            <person name="Boissy R."/>
            <person name="Dahlgreen M."/>
            <person name="Hall B."/>
            <person name="Costerton J."/>
            <person name="Post J.C."/>
            <person name="Hu F."/>
            <person name="Ehrlich G."/>
        </authorList>
    </citation>
    <scope>NUCLEOTIDE SEQUENCE [LARGE SCALE GENOMIC DNA]</scope>
    <source>
        <strain evidence="5 6">1400E</strain>
    </source>
</reference>
<dbReference type="Gene3D" id="2.40.50.140">
    <property type="entry name" value="Nucleic acid-binding proteins"/>
    <property type="match status" value="1"/>
</dbReference>
<dbReference type="SUPFAM" id="SSF50249">
    <property type="entry name" value="Nucleic acid-binding proteins"/>
    <property type="match status" value="1"/>
</dbReference>
<dbReference type="NCBIfam" id="TIGR00621">
    <property type="entry name" value="ssb"/>
    <property type="match status" value="1"/>
</dbReference>
<gene>
    <name evidence="5" type="ORF">CGSMWGv1400E_05080</name>
</gene>
<dbReference type="Pfam" id="PF00436">
    <property type="entry name" value="SSB"/>
    <property type="match status" value="1"/>
</dbReference>
<evidence type="ECO:0000313" key="5">
    <source>
        <dbReference type="EMBL" id="EIK80538.1"/>
    </source>
</evidence>
<dbReference type="PATRIC" id="fig|698956.3.peg.986"/>
<dbReference type="InterPro" id="IPR012340">
    <property type="entry name" value="NA-bd_OB-fold"/>
</dbReference>
<dbReference type="GO" id="GO:0003697">
    <property type="term" value="F:single-stranded DNA binding"/>
    <property type="evidence" value="ECO:0007669"/>
    <property type="project" value="UniProtKB-UniRule"/>
</dbReference>
<dbReference type="RefSeq" id="WP_004125246.1">
    <property type="nucleotide sequence ID" value="NZ_ADER01000023.1"/>
</dbReference>
<comment type="caution">
    <text evidence="5">The sequence shown here is derived from an EMBL/GenBank/DDBJ whole genome shotgun (WGS) entry which is preliminary data.</text>
</comment>
<dbReference type="PANTHER" id="PTHR10302:SF27">
    <property type="entry name" value="SINGLE-STRANDED DNA-BINDING PROTEIN"/>
    <property type="match status" value="1"/>
</dbReference>
<evidence type="ECO:0000256" key="4">
    <source>
        <dbReference type="SAM" id="MobiDB-lite"/>
    </source>
</evidence>
<evidence type="ECO:0000256" key="2">
    <source>
        <dbReference type="HAMAP-Rule" id="MF_00984"/>
    </source>
</evidence>
<protein>
    <recommendedName>
        <fullName evidence="2 3">Single-stranded DNA-binding protein</fullName>
        <shortName evidence="2">SSB</shortName>
    </recommendedName>
</protein>
<evidence type="ECO:0000256" key="1">
    <source>
        <dbReference type="ARBA" id="ARBA00023125"/>
    </source>
</evidence>
<feature type="compositionally biased region" description="Polar residues" evidence="4">
    <location>
        <begin position="181"/>
        <end position="190"/>
    </location>
</feature>
<keyword evidence="1 2" id="KW-0238">DNA-binding</keyword>
<dbReference type="Proteomes" id="UP000004884">
    <property type="component" value="Unassembled WGS sequence"/>
</dbReference>
<dbReference type="AlphaFoldDB" id="I4LU98"/>
<dbReference type="InterPro" id="IPR000424">
    <property type="entry name" value="Primosome_PriB/ssb"/>
</dbReference>
<dbReference type="GO" id="GO:0006260">
    <property type="term" value="P:DNA replication"/>
    <property type="evidence" value="ECO:0007669"/>
    <property type="project" value="InterPro"/>
</dbReference>
<dbReference type="HAMAP" id="MF_00984">
    <property type="entry name" value="SSB"/>
    <property type="match status" value="1"/>
</dbReference>
<dbReference type="PROSITE" id="PS50935">
    <property type="entry name" value="SSB"/>
    <property type="match status" value="1"/>
</dbReference>
<name>I4LU98_GARVA</name>
<dbReference type="EMBL" id="ADER01000023">
    <property type="protein sequence ID" value="EIK80538.1"/>
    <property type="molecule type" value="Genomic_DNA"/>
</dbReference>
<evidence type="ECO:0000313" key="6">
    <source>
        <dbReference type="Proteomes" id="UP000004884"/>
    </source>
</evidence>
<proteinExistence type="inferred from homology"/>
<dbReference type="InterPro" id="IPR011344">
    <property type="entry name" value="ssDNA-bd"/>
</dbReference>
<comment type="subunit">
    <text evidence="2">Homotetramer.</text>
</comment>
<dbReference type="CDD" id="cd04496">
    <property type="entry name" value="SSB_OBF"/>
    <property type="match status" value="1"/>
</dbReference>
<organism evidence="5 6">
    <name type="scientific">Gardnerella vaginalis 1400E</name>
    <dbReference type="NCBI Taxonomy" id="698956"/>
    <lineage>
        <taxon>Bacteria</taxon>
        <taxon>Bacillati</taxon>
        <taxon>Actinomycetota</taxon>
        <taxon>Actinomycetes</taxon>
        <taxon>Bifidobacteriales</taxon>
        <taxon>Bifidobacteriaceae</taxon>
        <taxon>Gardnerella</taxon>
    </lineage>
</organism>
<feature type="region of interest" description="Disordered" evidence="4">
    <location>
        <begin position="181"/>
        <end position="224"/>
    </location>
</feature>
<dbReference type="PANTHER" id="PTHR10302">
    <property type="entry name" value="SINGLE-STRANDED DNA-BINDING PROTEIN"/>
    <property type="match status" value="1"/>
</dbReference>
<sequence length="224" mass="23067">MAGETVITVIGNLAKEPETATSSNGSVRTSFTIVSNSSTFDRRTNSYINGTPLSLRCVAWGDLAEHCAQTLAKGMRVIVQGRLRANNYVDKNSNEKRYSIDLMVDEIGPSLRFATAQVNRLSSRGGFAGNNGGFNQGSDFGGYAGGANANAAAGGYTGGYAGGANYANNAASAAGINSGSPMQNASNQGVNVEDPWSASAPSNDGFATFGATSDFGGSDEEPEF</sequence>
<dbReference type="GO" id="GO:0009295">
    <property type="term" value="C:nucleoid"/>
    <property type="evidence" value="ECO:0007669"/>
    <property type="project" value="TreeGrafter"/>
</dbReference>
<accession>I4LU98</accession>
<evidence type="ECO:0000256" key="3">
    <source>
        <dbReference type="RuleBase" id="RU000524"/>
    </source>
</evidence>